<dbReference type="CDD" id="cd11448">
    <property type="entry name" value="bHLH_AtFAMA_like"/>
    <property type="match status" value="1"/>
</dbReference>
<feature type="region of interest" description="Disordered" evidence="5">
    <location>
        <begin position="58"/>
        <end position="113"/>
    </location>
</feature>
<evidence type="ECO:0000256" key="2">
    <source>
        <dbReference type="ARBA" id="ARBA00023015"/>
    </source>
</evidence>
<evidence type="ECO:0000313" key="7">
    <source>
        <dbReference type="EMBL" id="CAD6336703.1"/>
    </source>
</evidence>
<dbReference type="GO" id="GO:0045893">
    <property type="term" value="P:positive regulation of DNA-templated transcription"/>
    <property type="evidence" value="ECO:0007669"/>
    <property type="project" value="TreeGrafter"/>
</dbReference>
<evidence type="ECO:0000256" key="1">
    <source>
        <dbReference type="ARBA" id="ARBA00005510"/>
    </source>
</evidence>
<dbReference type="FunFam" id="4.10.280.10:FF:000061">
    <property type="entry name" value="Transcription factor SPEECHLESS"/>
    <property type="match status" value="1"/>
</dbReference>
<evidence type="ECO:0000256" key="4">
    <source>
        <dbReference type="ARBA" id="ARBA00023163"/>
    </source>
</evidence>
<protein>
    <recommendedName>
        <fullName evidence="6">BHLH domain-containing protein</fullName>
    </recommendedName>
</protein>
<feature type="compositionally biased region" description="Low complexity" evidence="5">
    <location>
        <begin position="93"/>
        <end position="108"/>
    </location>
</feature>
<evidence type="ECO:0000256" key="5">
    <source>
        <dbReference type="SAM" id="MobiDB-lite"/>
    </source>
</evidence>
<dbReference type="Pfam" id="PF00010">
    <property type="entry name" value="HLH"/>
    <property type="match status" value="1"/>
</dbReference>
<dbReference type="SUPFAM" id="SSF47459">
    <property type="entry name" value="HLH, helix-loop-helix DNA-binding domain"/>
    <property type="match status" value="1"/>
</dbReference>
<keyword evidence="4" id="KW-0804">Transcription</keyword>
<dbReference type="SMART" id="SM00353">
    <property type="entry name" value="HLH"/>
    <property type="match status" value="1"/>
</dbReference>
<dbReference type="InterPro" id="IPR036638">
    <property type="entry name" value="HLH_DNA-bd_sf"/>
</dbReference>
<feature type="compositionally biased region" description="Pro residues" evidence="5">
    <location>
        <begin position="182"/>
        <end position="225"/>
    </location>
</feature>
<feature type="domain" description="BHLH" evidence="6">
    <location>
        <begin position="108"/>
        <end position="159"/>
    </location>
</feature>
<dbReference type="InterPro" id="IPR044283">
    <property type="entry name" value="FAMA/SPEECHLESS/MUTE-like"/>
</dbReference>
<dbReference type="Gene3D" id="4.10.280.10">
    <property type="entry name" value="Helix-loop-helix DNA-binding domain"/>
    <property type="match status" value="1"/>
</dbReference>
<sequence length="366" mass="38964">MAEALCDQLFSDVDGDLMRQHTSDTDDLLGILEAWEDCVTGDGATTPRGAEILRQTAADAAATPKPAAAKRRRQGYREEDGMAVPAPKRQRCSSVSSDAAAASEDGAANKTSHITVERNRRKQMNEHLAVLRSLMPCFYVKRGDQASIIGGVVDYIKELQQVLQSLEAKKQRKAYTEQVLSPRPPAPRPPLSPRPPLPPLKSTPPISPRPAVPISPRTPPAPSSPYKPCKQPISVVPLPPPGSSAYVSPAMTPTREPAAASYLPSLDTIAADLCAYAATNKQLQAALPAAAGGGIVLPDVKVEFSGANLVVKTVSHRAPGQTVKVIAALEGRSLEILDAKINTVNDTAVNSYTIKVLSSFLFINKS</sequence>
<dbReference type="GO" id="GO:0003677">
    <property type="term" value="F:DNA binding"/>
    <property type="evidence" value="ECO:0007669"/>
    <property type="project" value="UniProtKB-KW"/>
</dbReference>
<keyword evidence="2" id="KW-0805">Transcription regulation</keyword>
<feature type="region of interest" description="Disordered" evidence="5">
    <location>
        <begin position="174"/>
        <end position="233"/>
    </location>
</feature>
<dbReference type="InterPro" id="IPR011598">
    <property type="entry name" value="bHLH_dom"/>
</dbReference>
<dbReference type="GO" id="GO:0046983">
    <property type="term" value="F:protein dimerization activity"/>
    <property type="evidence" value="ECO:0007669"/>
    <property type="project" value="InterPro"/>
</dbReference>
<dbReference type="PANTHER" id="PTHR46684:SF2">
    <property type="entry name" value="OS06G0526100 PROTEIN"/>
    <property type="match status" value="1"/>
</dbReference>
<evidence type="ECO:0000256" key="3">
    <source>
        <dbReference type="ARBA" id="ARBA00023125"/>
    </source>
</evidence>
<organism evidence="7 8">
    <name type="scientific">Miscanthus lutarioriparius</name>
    <dbReference type="NCBI Taxonomy" id="422564"/>
    <lineage>
        <taxon>Eukaryota</taxon>
        <taxon>Viridiplantae</taxon>
        <taxon>Streptophyta</taxon>
        <taxon>Embryophyta</taxon>
        <taxon>Tracheophyta</taxon>
        <taxon>Spermatophyta</taxon>
        <taxon>Magnoliopsida</taxon>
        <taxon>Liliopsida</taxon>
        <taxon>Poales</taxon>
        <taxon>Poaceae</taxon>
        <taxon>PACMAD clade</taxon>
        <taxon>Panicoideae</taxon>
        <taxon>Andropogonodae</taxon>
        <taxon>Andropogoneae</taxon>
        <taxon>Saccharinae</taxon>
        <taxon>Miscanthus</taxon>
    </lineage>
</organism>
<keyword evidence="8" id="KW-1185">Reference proteome</keyword>
<dbReference type="PANTHER" id="PTHR46684">
    <property type="entry name" value="TRANSCRIPTION FACTOR FAMA"/>
    <property type="match status" value="1"/>
</dbReference>
<reference evidence="7" key="1">
    <citation type="submission" date="2020-10" db="EMBL/GenBank/DDBJ databases">
        <authorList>
            <person name="Han B."/>
            <person name="Lu T."/>
            <person name="Zhao Q."/>
            <person name="Huang X."/>
            <person name="Zhao Y."/>
        </authorList>
    </citation>
    <scope>NUCLEOTIDE SEQUENCE</scope>
</reference>
<comment type="similarity">
    <text evidence="1">Belongs to the bHLH protein family.</text>
</comment>
<proteinExistence type="inferred from homology"/>
<evidence type="ECO:0000259" key="6">
    <source>
        <dbReference type="PROSITE" id="PS50888"/>
    </source>
</evidence>
<evidence type="ECO:0000313" key="8">
    <source>
        <dbReference type="Proteomes" id="UP000604825"/>
    </source>
</evidence>
<dbReference type="OrthoDB" id="675169at2759"/>
<dbReference type="GO" id="GO:0005634">
    <property type="term" value="C:nucleus"/>
    <property type="evidence" value="ECO:0007669"/>
    <property type="project" value="TreeGrafter"/>
</dbReference>
<gene>
    <name evidence="7" type="ORF">NCGR_LOCUS60801</name>
</gene>
<name>A0A811S6Y4_9POAL</name>
<dbReference type="Proteomes" id="UP000604825">
    <property type="component" value="Unassembled WGS sequence"/>
</dbReference>
<dbReference type="GO" id="GO:0003700">
    <property type="term" value="F:DNA-binding transcription factor activity"/>
    <property type="evidence" value="ECO:0007669"/>
    <property type="project" value="InterPro"/>
</dbReference>
<dbReference type="AlphaFoldDB" id="A0A811S6Y4"/>
<keyword evidence="3" id="KW-0238">DNA-binding</keyword>
<dbReference type="EMBL" id="CAJGYO010000018">
    <property type="protein sequence ID" value="CAD6336703.1"/>
    <property type="molecule type" value="Genomic_DNA"/>
</dbReference>
<feature type="compositionally biased region" description="Low complexity" evidence="5">
    <location>
        <begin position="58"/>
        <end position="67"/>
    </location>
</feature>
<accession>A0A811S6Y4</accession>
<dbReference type="PROSITE" id="PS50888">
    <property type="entry name" value="BHLH"/>
    <property type="match status" value="1"/>
</dbReference>
<dbReference type="GO" id="GO:0010052">
    <property type="term" value="P:guard cell differentiation"/>
    <property type="evidence" value="ECO:0007669"/>
    <property type="project" value="InterPro"/>
</dbReference>
<comment type="caution">
    <text evidence="7">The sequence shown here is derived from an EMBL/GenBank/DDBJ whole genome shotgun (WGS) entry which is preliminary data.</text>
</comment>